<dbReference type="Proteomes" id="UP000184600">
    <property type="component" value="Unassembled WGS sequence"/>
</dbReference>
<proteinExistence type="predicted"/>
<organism evidence="1 2">
    <name type="scientific">Vibrio quintilis</name>
    <dbReference type="NCBI Taxonomy" id="1117707"/>
    <lineage>
        <taxon>Bacteria</taxon>
        <taxon>Pseudomonadati</taxon>
        <taxon>Pseudomonadota</taxon>
        <taxon>Gammaproteobacteria</taxon>
        <taxon>Vibrionales</taxon>
        <taxon>Vibrionaceae</taxon>
        <taxon>Vibrio</taxon>
    </lineage>
</organism>
<gene>
    <name evidence="1" type="ORF">VQ7734_02750</name>
</gene>
<dbReference type="RefSeq" id="WP_073583453.1">
    <property type="nucleotide sequence ID" value="NZ_AP024898.1"/>
</dbReference>
<evidence type="ECO:0000313" key="2">
    <source>
        <dbReference type="Proteomes" id="UP000184600"/>
    </source>
</evidence>
<sequence length="130" mass="14901">MEYESIATKEDFIKALISLRDKSRFCDTTSYLEMLRAQAKSDNQTITSTKLAEALGFPNYNTANLKYGLLGHELADALNFKPHSRKDGTPVWFWSISTGNAASEETLDGHYEFVMRPELYEALLEIRWVR</sequence>
<dbReference type="STRING" id="1117707.VQ7734_02750"/>
<keyword evidence="2" id="KW-1185">Reference proteome</keyword>
<evidence type="ECO:0000313" key="1">
    <source>
        <dbReference type="EMBL" id="SHO56981.1"/>
    </source>
</evidence>
<dbReference type="OrthoDB" id="7063073at2"/>
<protein>
    <submittedName>
        <fullName evidence="1">Uncharacterized protein</fullName>
    </submittedName>
</protein>
<dbReference type="AlphaFoldDB" id="A0A1M7YWI7"/>
<reference evidence="2" key="1">
    <citation type="submission" date="2016-12" db="EMBL/GenBank/DDBJ databases">
        <authorList>
            <person name="Rodrigo-Torres L."/>
            <person name="Arahal R.D."/>
            <person name="Lucena T."/>
        </authorList>
    </citation>
    <scope>NUCLEOTIDE SEQUENCE [LARGE SCALE GENOMIC DNA]</scope>
</reference>
<accession>A0A1M7YWI7</accession>
<name>A0A1M7YWI7_9VIBR</name>
<dbReference type="EMBL" id="FRFG01000031">
    <property type="protein sequence ID" value="SHO56981.1"/>
    <property type="molecule type" value="Genomic_DNA"/>
</dbReference>